<dbReference type="OrthoDB" id="3364141at2759"/>
<dbReference type="STRING" id="50990.A0A4Y7QEQ6"/>
<reference evidence="2 3" key="1">
    <citation type="submission" date="2018-06" db="EMBL/GenBank/DDBJ databases">
        <title>A transcriptomic atlas of mushroom development highlights an independent origin of complex multicellularity.</title>
        <authorList>
            <consortium name="DOE Joint Genome Institute"/>
            <person name="Krizsan K."/>
            <person name="Almasi E."/>
            <person name="Merenyi Z."/>
            <person name="Sahu N."/>
            <person name="Viragh M."/>
            <person name="Koszo T."/>
            <person name="Mondo S."/>
            <person name="Kiss B."/>
            <person name="Balint B."/>
            <person name="Kues U."/>
            <person name="Barry K."/>
            <person name="Hegedus J.C."/>
            <person name="Henrissat B."/>
            <person name="Johnson J."/>
            <person name="Lipzen A."/>
            <person name="Ohm R."/>
            <person name="Nagy I."/>
            <person name="Pangilinan J."/>
            <person name="Yan J."/>
            <person name="Xiong Y."/>
            <person name="Grigoriev I.V."/>
            <person name="Hibbett D.S."/>
            <person name="Nagy L.G."/>
        </authorList>
    </citation>
    <scope>NUCLEOTIDE SEQUENCE [LARGE SCALE GENOMIC DNA]</scope>
    <source>
        <strain evidence="2 3">SZMC22713</strain>
    </source>
</reference>
<gene>
    <name evidence="2" type="ORF">BD410DRAFT_836594</name>
</gene>
<proteinExistence type="predicted"/>
<organism evidence="2 3">
    <name type="scientific">Rickenella mellea</name>
    <dbReference type="NCBI Taxonomy" id="50990"/>
    <lineage>
        <taxon>Eukaryota</taxon>
        <taxon>Fungi</taxon>
        <taxon>Dikarya</taxon>
        <taxon>Basidiomycota</taxon>
        <taxon>Agaricomycotina</taxon>
        <taxon>Agaricomycetes</taxon>
        <taxon>Hymenochaetales</taxon>
        <taxon>Rickenellaceae</taxon>
        <taxon>Rickenella</taxon>
    </lineage>
</organism>
<name>A0A4Y7QEQ6_9AGAM</name>
<feature type="region of interest" description="Disordered" evidence="1">
    <location>
        <begin position="68"/>
        <end position="93"/>
    </location>
</feature>
<keyword evidence="3" id="KW-1185">Reference proteome</keyword>
<evidence type="ECO:0000313" key="3">
    <source>
        <dbReference type="Proteomes" id="UP000294933"/>
    </source>
</evidence>
<sequence>MPSLKRKHSVAASSDSDSQVEHDDTSGFIYPTPPPSSAGGPQLKRQRCNTIERGLAGLRLEVNVDEHAQGGSHPTTAEPLASPSANGEPLDQPWITPYTAIAEVPAYVEAEPVVEEPPVADVRMKGTSWYEPEKDSKWFLLILIVLCTELRWTGIVITDLDDSDGEGELEEKEEEGELSLSAALLEHIKRSANFPYMGDSRAVVVYRPVIVEEREEEDAMEM</sequence>
<dbReference type="VEuPathDB" id="FungiDB:BD410DRAFT_836594"/>
<dbReference type="Proteomes" id="UP000294933">
    <property type="component" value="Unassembled WGS sequence"/>
</dbReference>
<feature type="region of interest" description="Disordered" evidence="1">
    <location>
        <begin position="1"/>
        <end position="48"/>
    </location>
</feature>
<evidence type="ECO:0000313" key="2">
    <source>
        <dbReference type="EMBL" id="TDL25885.1"/>
    </source>
</evidence>
<protein>
    <submittedName>
        <fullName evidence="2">Uncharacterized protein</fullName>
    </submittedName>
</protein>
<evidence type="ECO:0000256" key="1">
    <source>
        <dbReference type="SAM" id="MobiDB-lite"/>
    </source>
</evidence>
<dbReference type="AlphaFoldDB" id="A0A4Y7QEQ6"/>
<dbReference type="EMBL" id="ML170162">
    <property type="protein sequence ID" value="TDL25885.1"/>
    <property type="molecule type" value="Genomic_DNA"/>
</dbReference>
<accession>A0A4Y7QEQ6</accession>